<dbReference type="Pfam" id="PF22698">
    <property type="entry name" value="Semialdhyde_dhC_1"/>
    <property type="match status" value="1"/>
</dbReference>
<name>A0A8J6T848_9BACT</name>
<dbReference type="InterPro" id="IPR000534">
    <property type="entry name" value="Semialdehyde_DH_NAD-bd"/>
</dbReference>
<dbReference type="InterPro" id="IPR050085">
    <property type="entry name" value="AGPR"/>
</dbReference>
<evidence type="ECO:0000256" key="7">
    <source>
        <dbReference type="HAMAP-Rule" id="MF_00150"/>
    </source>
</evidence>
<dbReference type="PROSITE" id="PS01224">
    <property type="entry name" value="ARGC"/>
    <property type="match status" value="1"/>
</dbReference>
<comment type="similarity">
    <text evidence="7">Belongs to the NAGSA dehydrogenase family. Type 1 subfamily.</text>
</comment>
<dbReference type="AlphaFoldDB" id="A0A8J6T848"/>
<evidence type="ECO:0000313" key="10">
    <source>
        <dbReference type="EMBL" id="MBC8199529.1"/>
    </source>
</evidence>
<dbReference type="InterPro" id="IPR000706">
    <property type="entry name" value="AGPR_type-1"/>
</dbReference>
<feature type="domain" description="Semialdehyde dehydrogenase NAD-binding" evidence="9">
    <location>
        <begin position="3"/>
        <end position="141"/>
    </location>
</feature>
<dbReference type="CDD" id="cd23934">
    <property type="entry name" value="AGPR_1_C"/>
    <property type="match status" value="1"/>
</dbReference>
<dbReference type="SMART" id="SM00859">
    <property type="entry name" value="Semialdhyde_dh"/>
    <property type="match status" value="1"/>
</dbReference>
<evidence type="ECO:0000256" key="8">
    <source>
        <dbReference type="PROSITE-ProRule" id="PRU10010"/>
    </source>
</evidence>
<dbReference type="CDD" id="cd17895">
    <property type="entry name" value="AGPR_1_N"/>
    <property type="match status" value="1"/>
</dbReference>
<dbReference type="Proteomes" id="UP000603545">
    <property type="component" value="Unassembled WGS sequence"/>
</dbReference>
<dbReference type="SUPFAM" id="SSF51735">
    <property type="entry name" value="NAD(P)-binding Rossmann-fold domains"/>
    <property type="match status" value="1"/>
</dbReference>
<dbReference type="EMBL" id="JACNLL010000055">
    <property type="protein sequence ID" value="MBC8199529.1"/>
    <property type="molecule type" value="Genomic_DNA"/>
</dbReference>
<dbReference type="Pfam" id="PF01118">
    <property type="entry name" value="Semialdhyde_dh"/>
    <property type="match status" value="1"/>
</dbReference>
<dbReference type="GO" id="GO:0005737">
    <property type="term" value="C:cytoplasm"/>
    <property type="evidence" value="ECO:0007669"/>
    <property type="project" value="UniProtKB-SubCell"/>
</dbReference>
<dbReference type="HAMAP" id="MF_00150">
    <property type="entry name" value="ArgC_type1"/>
    <property type="match status" value="1"/>
</dbReference>
<dbReference type="Gene3D" id="3.30.360.10">
    <property type="entry name" value="Dihydrodipicolinate Reductase, domain 2"/>
    <property type="match status" value="1"/>
</dbReference>
<dbReference type="GO" id="GO:0006526">
    <property type="term" value="P:L-arginine biosynthetic process"/>
    <property type="evidence" value="ECO:0007669"/>
    <property type="project" value="UniProtKB-UniRule"/>
</dbReference>
<dbReference type="UniPathway" id="UPA00068">
    <property type="reaction ID" value="UER00108"/>
</dbReference>
<dbReference type="GO" id="GO:0070401">
    <property type="term" value="F:NADP+ binding"/>
    <property type="evidence" value="ECO:0007669"/>
    <property type="project" value="InterPro"/>
</dbReference>
<dbReference type="SUPFAM" id="SSF55347">
    <property type="entry name" value="Glyceraldehyde-3-phosphate dehydrogenase-like, C-terminal domain"/>
    <property type="match status" value="1"/>
</dbReference>
<keyword evidence="5 7" id="KW-0560">Oxidoreductase</keyword>
<keyword evidence="4 7" id="KW-0521">NADP</keyword>
<reference evidence="10 11" key="1">
    <citation type="submission" date="2020-08" db="EMBL/GenBank/DDBJ databases">
        <title>Bridging the membrane lipid divide: bacteria of the FCB group superphylum have the potential to synthesize archaeal ether lipids.</title>
        <authorList>
            <person name="Villanueva L."/>
            <person name="Von Meijenfeldt F.A.B."/>
            <person name="Westbye A.B."/>
            <person name="Yadav S."/>
            <person name="Hopmans E.C."/>
            <person name="Dutilh B.E."/>
            <person name="Sinninghe Damste J.S."/>
        </authorList>
    </citation>
    <scope>NUCLEOTIDE SEQUENCE [LARGE SCALE GENOMIC DNA]</scope>
    <source>
        <strain evidence="10">NIOZ-UU82</strain>
    </source>
</reference>
<dbReference type="EC" id="1.2.1.38" evidence="7"/>
<dbReference type="GO" id="GO:0003942">
    <property type="term" value="F:N-acetyl-gamma-glutamyl-phosphate reductase activity"/>
    <property type="evidence" value="ECO:0007669"/>
    <property type="project" value="UniProtKB-UniRule"/>
</dbReference>
<sequence length="348" mass="38491">MIRVGVIGATGYAGAELVRILSGHQEVELTVLTSRQYAGVKFDRVYPAMAGIVTLICEEFSLNIMCERVDVVFTALPHKTSMELVPELIKCGKKVVDLSADFRFKDVSRYETFYQQHTAKDLLEKAVYGLCEIYFDRIQNASLIGNPGCYPTSVILPLAPFLKQNIIDLNTIIADSKSGVSGAGRSPSLTTHFCEANESLKAYKVAEHRHNPEMEEVLSLEAGSPVNITFVPHLIPMTRGMLTTIYAGLARKTDPEEIEDCIASFYSGRPFIRICPDNTLPDTLHVRGTNYCDIGFKLDVRNKRLILISAIDNLVKGAAGQAVQNMNIMLGMDETSGLNNIPKKERII</sequence>
<evidence type="ECO:0000313" key="11">
    <source>
        <dbReference type="Proteomes" id="UP000603545"/>
    </source>
</evidence>
<evidence type="ECO:0000259" key="9">
    <source>
        <dbReference type="SMART" id="SM00859"/>
    </source>
</evidence>
<dbReference type="InterPro" id="IPR058924">
    <property type="entry name" value="AGPR_dimerisation_dom"/>
</dbReference>
<evidence type="ECO:0000256" key="6">
    <source>
        <dbReference type="ARBA" id="ARBA00050557"/>
    </source>
</evidence>
<keyword evidence="7" id="KW-0963">Cytoplasm</keyword>
<accession>A0A8J6T848</accession>
<evidence type="ECO:0000256" key="1">
    <source>
        <dbReference type="ARBA" id="ARBA00004862"/>
    </source>
</evidence>
<dbReference type="NCBIfam" id="TIGR01850">
    <property type="entry name" value="argC"/>
    <property type="match status" value="1"/>
</dbReference>
<dbReference type="PANTHER" id="PTHR32338">
    <property type="entry name" value="N-ACETYL-GAMMA-GLUTAMYL-PHOSPHATE REDUCTASE, CHLOROPLASTIC-RELATED-RELATED"/>
    <property type="match status" value="1"/>
</dbReference>
<organism evidence="10 11">
    <name type="scientific">Candidatus Desulfaltia bathyphila</name>
    <dbReference type="NCBI Taxonomy" id="2841697"/>
    <lineage>
        <taxon>Bacteria</taxon>
        <taxon>Pseudomonadati</taxon>
        <taxon>Thermodesulfobacteriota</taxon>
        <taxon>Desulfobacteria</taxon>
        <taxon>Desulfobacterales</taxon>
        <taxon>Desulfobacterales incertae sedis</taxon>
        <taxon>Candidatus Desulfaltia</taxon>
    </lineage>
</organism>
<keyword evidence="3 7" id="KW-0028">Amino-acid biosynthesis</keyword>
<evidence type="ECO:0000256" key="4">
    <source>
        <dbReference type="ARBA" id="ARBA00022857"/>
    </source>
</evidence>
<comment type="catalytic activity">
    <reaction evidence="6 7">
        <text>N-acetyl-L-glutamate 5-semialdehyde + phosphate + NADP(+) = N-acetyl-L-glutamyl 5-phosphate + NADPH + H(+)</text>
        <dbReference type="Rhea" id="RHEA:21588"/>
        <dbReference type="ChEBI" id="CHEBI:15378"/>
        <dbReference type="ChEBI" id="CHEBI:29123"/>
        <dbReference type="ChEBI" id="CHEBI:43474"/>
        <dbReference type="ChEBI" id="CHEBI:57783"/>
        <dbReference type="ChEBI" id="CHEBI:57936"/>
        <dbReference type="ChEBI" id="CHEBI:58349"/>
        <dbReference type="EC" id="1.2.1.38"/>
    </reaction>
</comment>
<dbReference type="Gene3D" id="3.40.50.720">
    <property type="entry name" value="NAD(P)-binding Rossmann-like Domain"/>
    <property type="match status" value="1"/>
</dbReference>
<proteinExistence type="inferred from homology"/>
<evidence type="ECO:0000256" key="5">
    <source>
        <dbReference type="ARBA" id="ARBA00023002"/>
    </source>
</evidence>
<comment type="function">
    <text evidence="7">Catalyzes the NADPH-dependent reduction of N-acetyl-5-glutamyl phosphate to yield N-acetyl-L-glutamate 5-semialdehyde.</text>
</comment>
<comment type="caution">
    <text evidence="10">The sequence shown here is derived from an EMBL/GenBank/DDBJ whole genome shotgun (WGS) entry which is preliminary data.</text>
</comment>
<dbReference type="InterPro" id="IPR023013">
    <property type="entry name" value="AGPR_AS"/>
</dbReference>
<dbReference type="GO" id="GO:0051287">
    <property type="term" value="F:NAD binding"/>
    <property type="evidence" value="ECO:0007669"/>
    <property type="project" value="InterPro"/>
</dbReference>
<dbReference type="InterPro" id="IPR036291">
    <property type="entry name" value="NAD(P)-bd_dom_sf"/>
</dbReference>
<gene>
    <name evidence="7" type="primary">argC</name>
    <name evidence="10" type="ORF">H8E80_05720</name>
</gene>
<dbReference type="PANTHER" id="PTHR32338:SF10">
    <property type="entry name" value="N-ACETYL-GAMMA-GLUTAMYL-PHOSPHATE REDUCTASE, CHLOROPLASTIC-RELATED"/>
    <property type="match status" value="1"/>
</dbReference>
<feature type="active site" evidence="7 8">
    <location>
        <position position="149"/>
    </location>
</feature>
<comment type="subcellular location">
    <subcellularLocation>
        <location evidence="7">Cytoplasm</location>
    </subcellularLocation>
</comment>
<evidence type="ECO:0000256" key="2">
    <source>
        <dbReference type="ARBA" id="ARBA00022571"/>
    </source>
</evidence>
<comment type="pathway">
    <text evidence="1 7">Amino-acid biosynthesis; L-arginine biosynthesis; N(2)-acetyl-L-ornithine from L-glutamate: step 3/4.</text>
</comment>
<dbReference type="FunFam" id="3.30.360.10:FF:000014">
    <property type="entry name" value="N-acetyl-gamma-glutamyl-phosphate reductase"/>
    <property type="match status" value="1"/>
</dbReference>
<evidence type="ECO:0000256" key="3">
    <source>
        <dbReference type="ARBA" id="ARBA00022605"/>
    </source>
</evidence>
<keyword evidence="2 7" id="KW-0055">Arginine biosynthesis</keyword>
<protein>
    <recommendedName>
        <fullName evidence="7">N-acetyl-gamma-glutamyl-phosphate reductase</fullName>
        <shortName evidence="7">AGPR</shortName>
        <ecNumber evidence="7">1.2.1.38</ecNumber>
    </recommendedName>
    <alternativeName>
        <fullName evidence="7">N-acetyl-glutamate semialdehyde dehydrogenase</fullName>
        <shortName evidence="7">NAGSA dehydrogenase</shortName>
    </alternativeName>
</protein>